<evidence type="ECO:0000313" key="4">
    <source>
        <dbReference type="Proteomes" id="UP001370490"/>
    </source>
</evidence>
<keyword evidence="4" id="KW-1185">Reference proteome</keyword>
<dbReference type="GO" id="GO:0080043">
    <property type="term" value="F:quercetin 3-O-glucosyltransferase activity"/>
    <property type="evidence" value="ECO:0007669"/>
    <property type="project" value="TreeGrafter"/>
</dbReference>
<name>A0AAN8V7U5_9MAGN</name>
<proteinExistence type="inferred from homology"/>
<evidence type="ECO:0000259" key="2">
    <source>
        <dbReference type="Pfam" id="PF26168"/>
    </source>
</evidence>
<dbReference type="SUPFAM" id="SSF53756">
    <property type="entry name" value="UDP-Glycosyltransferase/glycogen phosphorylase"/>
    <property type="match status" value="1"/>
</dbReference>
<organism evidence="3 4">
    <name type="scientific">Dillenia turbinata</name>
    <dbReference type="NCBI Taxonomy" id="194707"/>
    <lineage>
        <taxon>Eukaryota</taxon>
        <taxon>Viridiplantae</taxon>
        <taxon>Streptophyta</taxon>
        <taxon>Embryophyta</taxon>
        <taxon>Tracheophyta</taxon>
        <taxon>Spermatophyta</taxon>
        <taxon>Magnoliopsida</taxon>
        <taxon>eudicotyledons</taxon>
        <taxon>Gunneridae</taxon>
        <taxon>Pentapetalae</taxon>
        <taxon>Dilleniales</taxon>
        <taxon>Dilleniaceae</taxon>
        <taxon>Dillenia</taxon>
    </lineage>
</organism>
<gene>
    <name evidence="3" type="ORF">RJ641_009412</name>
</gene>
<dbReference type="AlphaFoldDB" id="A0AAN8V7U5"/>
<evidence type="ECO:0000256" key="1">
    <source>
        <dbReference type="ARBA" id="ARBA00009995"/>
    </source>
</evidence>
<dbReference type="PANTHER" id="PTHR11926:SF1412">
    <property type="entry name" value="UDP-GLYCOSYLTRANSFERASE 83A1-LIKE"/>
    <property type="match status" value="1"/>
</dbReference>
<sequence length="306" mass="34217">MGVQRHVLFVPIPAQGHVAPLMKLAQQIADYDIKVTFVNTEFIHNKIISSLPENYYDENRRQRLKLVSVPDGLGPEDNRTDFLKLTDSMLRVTPGYLKDLIDQSNRIGEGEEITCLIGDLSVGWAFKIAEEMGIMRAALLPCASAALALTLQVPKLIETGIIDTNGTTLKNELIHLSKGMPSWSSYELIWSCQNDLATQKVFFDYTADTHKTMEIVNWILCNSSYEIDQPAFDLVPNVLPIGPLLASKHTNGIIGRQEIKDKIKKLLSDDGIRETSLKLMEVARKSVSQGGSSKRNLEYFIEQIKG</sequence>
<dbReference type="EMBL" id="JBAMMX010000016">
    <property type="protein sequence ID" value="KAK6925086.1"/>
    <property type="molecule type" value="Genomic_DNA"/>
</dbReference>
<evidence type="ECO:0000313" key="3">
    <source>
        <dbReference type="EMBL" id="KAK6925086.1"/>
    </source>
</evidence>
<dbReference type="Gene3D" id="3.40.50.2000">
    <property type="entry name" value="Glycogen Phosphorylase B"/>
    <property type="match status" value="1"/>
</dbReference>
<comment type="similarity">
    <text evidence="1">Belongs to the UDP-glycosyltransferase family.</text>
</comment>
<dbReference type="PANTHER" id="PTHR11926">
    <property type="entry name" value="GLUCOSYL/GLUCURONOSYL TRANSFERASES"/>
    <property type="match status" value="1"/>
</dbReference>
<dbReference type="Proteomes" id="UP001370490">
    <property type="component" value="Unassembled WGS sequence"/>
</dbReference>
<dbReference type="InterPro" id="IPR058980">
    <property type="entry name" value="Glyco_transf_N"/>
</dbReference>
<dbReference type="Pfam" id="PF26168">
    <property type="entry name" value="Glyco_transf_N"/>
    <property type="match status" value="1"/>
</dbReference>
<protein>
    <recommendedName>
        <fullName evidence="2">Glycosyltransferase N-terminal domain-containing protein</fullName>
    </recommendedName>
</protein>
<dbReference type="FunFam" id="3.40.50.2000:FF:000108">
    <property type="entry name" value="UDP-glycosyltransferase 83A1"/>
    <property type="match status" value="1"/>
</dbReference>
<reference evidence="3 4" key="1">
    <citation type="submission" date="2023-12" db="EMBL/GenBank/DDBJ databases">
        <title>A high-quality genome assembly for Dillenia turbinata (Dilleniales).</title>
        <authorList>
            <person name="Chanderbali A."/>
        </authorList>
    </citation>
    <scope>NUCLEOTIDE SEQUENCE [LARGE SCALE GENOMIC DNA]</scope>
    <source>
        <strain evidence="3">LSX21</strain>
        <tissue evidence="3">Leaf</tissue>
    </source>
</reference>
<dbReference type="GO" id="GO:0080044">
    <property type="term" value="F:quercetin 7-O-glucosyltransferase activity"/>
    <property type="evidence" value="ECO:0007669"/>
    <property type="project" value="TreeGrafter"/>
</dbReference>
<accession>A0AAN8V7U5</accession>
<feature type="domain" description="Glycosyltransferase N-terminal" evidence="2">
    <location>
        <begin position="7"/>
        <end position="41"/>
    </location>
</feature>
<comment type="caution">
    <text evidence="3">The sequence shown here is derived from an EMBL/GenBank/DDBJ whole genome shotgun (WGS) entry which is preliminary data.</text>
</comment>